<protein>
    <submittedName>
        <fullName evidence="1">Uncharacterized protein</fullName>
    </submittedName>
</protein>
<accession>A0A381YX67</accession>
<organism evidence="1">
    <name type="scientific">marine metagenome</name>
    <dbReference type="NCBI Taxonomy" id="408172"/>
    <lineage>
        <taxon>unclassified sequences</taxon>
        <taxon>metagenomes</taxon>
        <taxon>ecological metagenomes</taxon>
    </lineage>
</organism>
<evidence type="ECO:0000313" key="1">
    <source>
        <dbReference type="EMBL" id="SVA81615.1"/>
    </source>
</evidence>
<name>A0A381YX67_9ZZZZ</name>
<dbReference type="AlphaFoldDB" id="A0A381YX67"/>
<proteinExistence type="predicted"/>
<reference evidence="1" key="1">
    <citation type="submission" date="2018-05" db="EMBL/GenBank/DDBJ databases">
        <authorList>
            <person name="Lanie J.A."/>
            <person name="Ng W.-L."/>
            <person name="Kazmierczak K.M."/>
            <person name="Andrzejewski T.M."/>
            <person name="Davidsen T.M."/>
            <person name="Wayne K.J."/>
            <person name="Tettelin H."/>
            <person name="Glass J.I."/>
            <person name="Rusch D."/>
            <person name="Podicherti R."/>
            <person name="Tsui H.-C.T."/>
            <person name="Winkler M.E."/>
        </authorList>
    </citation>
    <scope>NUCLEOTIDE SEQUENCE</scope>
</reference>
<dbReference type="EMBL" id="UINC01019289">
    <property type="protein sequence ID" value="SVA81615.1"/>
    <property type="molecule type" value="Genomic_DNA"/>
</dbReference>
<sequence length="66" mass="7833">MLPRTGFFIFLSFEDKEKQIDNDLLEIFVSAKLYSLVQHPSQTFLFPVWKQRLYKTVLIAVIQHTC</sequence>
<gene>
    <name evidence="1" type="ORF">METZ01_LOCUS134469</name>
</gene>